<reference evidence="1 2" key="1">
    <citation type="submission" date="2024-08" db="EMBL/GenBank/DDBJ databases">
        <title>Tateyamaria sp. nov., isolated from marine algae.</title>
        <authorList>
            <person name="Choi B.J."/>
            <person name="Kim J.M."/>
            <person name="Lee J.K."/>
            <person name="Choi D.G."/>
            <person name="Bayburt H."/>
            <person name="Baek J.H."/>
            <person name="Han D.M."/>
            <person name="Jeon C.O."/>
        </authorList>
    </citation>
    <scope>NUCLEOTIDE SEQUENCE [LARGE SCALE GENOMIC DNA]</scope>
    <source>
        <strain evidence="1 2">KMU-156</strain>
    </source>
</reference>
<dbReference type="Proteomes" id="UP001627408">
    <property type="component" value="Unassembled WGS sequence"/>
</dbReference>
<accession>A0ABW8UXE7</accession>
<dbReference type="RefSeq" id="WP_407593692.1">
    <property type="nucleotide sequence ID" value="NZ_JBHDIY010000002.1"/>
</dbReference>
<organism evidence="1 2">
    <name type="scientific">Tateyamaria armeniaca</name>
    <dbReference type="NCBI Taxonomy" id="2518930"/>
    <lineage>
        <taxon>Bacteria</taxon>
        <taxon>Pseudomonadati</taxon>
        <taxon>Pseudomonadota</taxon>
        <taxon>Alphaproteobacteria</taxon>
        <taxon>Rhodobacterales</taxon>
        <taxon>Roseobacteraceae</taxon>
        <taxon>Tateyamaria</taxon>
    </lineage>
</organism>
<comment type="caution">
    <text evidence="1">The sequence shown here is derived from an EMBL/GenBank/DDBJ whole genome shotgun (WGS) entry which is preliminary data.</text>
</comment>
<keyword evidence="2" id="KW-1185">Reference proteome</keyword>
<evidence type="ECO:0000313" key="1">
    <source>
        <dbReference type="EMBL" id="MFL4471826.1"/>
    </source>
</evidence>
<protein>
    <submittedName>
        <fullName evidence="1">Uncharacterized protein</fullName>
    </submittedName>
</protein>
<name>A0ABW8UXE7_9RHOB</name>
<sequence>MAREDHLNLERGTLIHAARTHDQNQFPDWAQDIQAQPFCQFFLLGPTFDGSTVRHGFDLALKEFAESAALKIQKVATTGPLYQNDFPKLPDVHQPIAQNPTLAALFGPQAAVHQPFQRQGA</sequence>
<proteinExistence type="predicted"/>
<gene>
    <name evidence="1" type="ORF">ACERZ8_18795</name>
</gene>
<evidence type="ECO:0000313" key="2">
    <source>
        <dbReference type="Proteomes" id="UP001627408"/>
    </source>
</evidence>
<dbReference type="EMBL" id="JBHDIY010000002">
    <property type="protein sequence ID" value="MFL4471826.1"/>
    <property type="molecule type" value="Genomic_DNA"/>
</dbReference>